<reference evidence="3" key="1">
    <citation type="submission" date="2025-08" db="UniProtKB">
        <authorList>
            <consortium name="RefSeq"/>
        </authorList>
    </citation>
    <scope>IDENTIFICATION</scope>
    <source>
        <tissue evidence="3">Whole sample</tissue>
    </source>
</reference>
<organism evidence="2 3">
    <name type="scientific">Crassostrea virginica</name>
    <name type="common">Eastern oyster</name>
    <dbReference type="NCBI Taxonomy" id="6565"/>
    <lineage>
        <taxon>Eukaryota</taxon>
        <taxon>Metazoa</taxon>
        <taxon>Spiralia</taxon>
        <taxon>Lophotrochozoa</taxon>
        <taxon>Mollusca</taxon>
        <taxon>Bivalvia</taxon>
        <taxon>Autobranchia</taxon>
        <taxon>Pteriomorphia</taxon>
        <taxon>Ostreida</taxon>
        <taxon>Ostreoidea</taxon>
        <taxon>Ostreidae</taxon>
        <taxon>Crassostrea</taxon>
    </lineage>
</organism>
<evidence type="ECO:0000256" key="1">
    <source>
        <dbReference type="ARBA" id="ARBA00005361"/>
    </source>
</evidence>
<dbReference type="PANTHER" id="PTHR21255">
    <property type="entry name" value="T-COMPLEX-ASSOCIATED-TESTIS-EXPRESSED 1/ DYNEIN LIGHT CHAIN"/>
    <property type="match status" value="1"/>
</dbReference>
<keyword evidence="2" id="KW-1185">Reference proteome</keyword>
<dbReference type="PANTHER" id="PTHR21255:SF7">
    <property type="entry name" value="DYNEIN LIGHT CHAIN TCTEX-TYPE PROTEIN 2B"/>
    <property type="match status" value="1"/>
</dbReference>
<comment type="similarity">
    <text evidence="1">Belongs to the dynein light chain Tctex-type family.</text>
</comment>
<dbReference type="Proteomes" id="UP000694844">
    <property type="component" value="Chromosome 7"/>
</dbReference>
<dbReference type="Gene3D" id="3.30.1140.40">
    <property type="entry name" value="Tctex-1"/>
    <property type="match status" value="1"/>
</dbReference>
<protein>
    <submittedName>
        <fullName evidence="3">Tctex1 domain-containing protein 1-like</fullName>
    </submittedName>
</protein>
<dbReference type="KEGG" id="cvn:111102560"/>
<dbReference type="CDD" id="cd21451">
    <property type="entry name" value="DLC-like_TCTEX1D"/>
    <property type="match status" value="1"/>
</dbReference>
<dbReference type="InterPro" id="IPR038586">
    <property type="entry name" value="Tctex-1-like_sf"/>
</dbReference>
<dbReference type="Pfam" id="PF03645">
    <property type="entry name" value="Tctex-1"/>
    <property type="match status" value="1"/>
</dbReference>
<dbReference type="GO" id="GO:0005868">
    <property type="term" value="C:cytoplasmic dynein complex"/>
    <property type="evidence" value="ECO:0007669"/>
    <property type="project" value="TreeGrafter"/>
</dbReference>
<sequence>MDVKSKKRLGNKGAKITKLGFSDNHSVASDRLVHHEGMRTENTYQLHPEEGKKFQSFIVEGEMKRILRETLDSLDYKDSMGSSLTTELSNEIKKAIQGLGWPRYKFVVQVVLGQNKNQAVQVGSRCLLDQSADSFACSSYRNKTIFAVAVCYGVYFD</sequence>
<evidence type="ECO:0000313" key="2">
    <source>
        <dbReference type="Proteomes" id="UP000694844"/>
    </source>
</evidence>
<dbReference type="AlphaFoldDB" id="A0A8B8AIG6"/>
<dbReference type="GO" id="GO:0007018">
    <property type="term" value="P:microtubule-based movement"/>
    <property type="evidence" value="ECO:0007669"/>
    <property type="project" value="TreeGrafter"/>
</dbReference>
<accession>A0A8B8AIG6</accession>
<evidence type="ECO:0000313" key="3">
    <source>
        <dbReference type="RefSeq" id="XP_022291061.1"/>
    </source>
</evidence>
<dbReference type="OrthoDB" id="10248487at2759"/>
<dbReference type="GO" id="GO:0045505">
    <property type="term" value="F:dynein intermediate chain binding"/>
    <property type="evidence" value="ECO:0007669"/>
    <property type="project" value="TreeGrafter"/>
</dbReference>
<dbReference type="RefSeq" id="XP_022291061.1">
    <property type="nucleotide sequence ID" value="XM_022435353.1"/>
</dbReference>
<dbReference type="InterPro" id="IPR005334">
    <property type="entry name" value="Tctex-1-like"/>
</dbReference>
<gene>
    <name evidence="3" type="primary">LOC111102560</name>
</gene>
<dbReference type="GO" id="GO:0005737">
    <property type="term" value="C:cytoplasm"/>
    <property type="evidence" value="ECO:0007669"/>
    <property type="project" value="TreeGrafter"/>
</dbReference>
<proteinExistence type="inferred from homology"/>
<name>A0A8B8AIG6_CRAVI</name>
<dbReference type="GeneID" id="111102560"/>